<dbReference type="InterPro" id="IPR008334">
    <property type="entry name" value="5'-Nucleotdase_C"/>
</dbReference>
<evidence type="ECO:0000256" key="2">
    <source>
        <dbReference type="ARBA" id="ARBA00022729"/>
    </source>
</evidence>
<sequence>MSFLLLAASLVGCGTSKKIARTETKSQVVNILAVNDIHATLPNFPRFAYMVDSLRGIYPGLLLVSGGDNQTGNPLNDQYVPKGLPMVELMNALKFDLSAVGNHEFDTNGKDNPLEVLIRRANFDYLCANVVLPHADFPFKAYKILRMPSGVRVGFTSILDINSGNIPDTHPDRVREFSFKDPLQVGKDMTFLKDSCDILIYLNHYGFENDVELAKNLPAGKVDLIIGGHSHTKIDTEQVHNDILITQAASKLKYATLITMALHPDGKVQKSMKLLPVGKSGNVRPEIQEMVARYLAASPLEEVVAQAGDHFTSSEQLGYLMADAFRKSAGAEIALVNPGSIRMDNLSKGDISLMDVYTLDPFGNEMVLVNLTGHEIRAMMLSGFEMDEKRPMVPSGLKLQYTLDAERNVKDVRIFNPDGSDFDMDRVYKVVMSSYMNVTYKYERSDAGKSLFRTTAEGLIDYLREIKTVPSYRKESRISGAKL</sequence>
<dbReference type="InterPro" id="IPR006179">
    <property type="entry name" value="5_nucleotidase/apyrase"/>
</dbReference>
<feature type="domain" description="5'-Nucleotidase C-terminal" evidence="5">
    <location>
        <begin position="313"/>
        <end position="436"/>
    </location>
</feature>
<dbReference type="Pfam" id="PF02872">
    <property type="entry name" value="5_nucleotid_C"/>
    <property type="match status" value="1"/>
</dbReference>
<keyword evidence="3" id="KW-0547">Nucleotide-binding</keyword>
<dbReference type="Gene3D" id="3.60.21.10">
    <property type="match status" value="1"/>
</dbReference>
<dbReference type="InterPro" id="IPR036907">
    <property type="entry name" value="5'-Nucleotdase_C_sf"/>
</dbReference>
<dbReference type="PRINTS" id="PR01607">
    <property type="entry name" value="APYRASEFAMLY"/>
</dbReference>
<dbReference type="PANTHER" id="PTHR11575:SF24">
    <property type="entry name" value="5'-NUCLEOTIDASE"/>
    <property type="match status" value="1"/>
</dbReference>
<reference evidence="6 7" key="1">
    <citation type="submission" date="2014-08" db="EMBL/GenBank/DDBJ databases">
        <title>Porphyromonas canoris strain:OH2762 Genome sequencing.</title>
        <authorList>
            <person name="Wallis C."/>
            <person name="Deusch O."/>
            <person name="O'Flynn C."/>
            <person name="Davis I."/>
            <person name="Jospin G."/>
            <person name="Darling A.E."/>
            <person name="Coil D.A."/>
            <person name="Alexiev A."/>
            <person name="Horsfall A."/>
            <person name="Kirkwood N."/>
            <person name="Harris S."/>
            <person name="Eisen J.A."/>
        </authorList>
    </citation>
    <scope>NUCLEOTIDE SEQUENCE [LARGE SCALE GENOMIC DNA]</scope>
    <source>
        <strain evidence="7">COT-108 OH2762</strain>
    </source>
</reference>
<keyword evidence="3" id="KW-0378">Hydrolase</keyword>
<evidence type="ECO:0000313" key="6">
    <source>
        <dbReference type="EMBL" id="KGN91969.1"/>
    </source>
</evidence>
<gene>
    <name evidence="6" type="ORF">HQ43_07925</name>
</gene>
<accession>A0ABR4XJV8</accession>
<proteinExistence type="inferred from homology"/>
<evidence type="ECO:0000259" key="5">
    <source>
        <dbReference type="Pfam" id="PF02872"/>
    </source>
</evidence>
<feature type="domain" description="Calcineurin-like phosphoesterase" evidence="4">
    <location>
        <begin position="30"/>
        <end position="232"/>
    </location>
</feature>
<organism evidence="6 7">
    <name type="scientific">Porphyromonas canoris</name>
    <dbReference type="NCBI Taxonomy" id="36875"/>
    <lineage>
        <taxon>Bacteria</taxon>
        <taxon>Pseudomonadati</taxon>
        <taxon>Bacteroidota</taxon>
        <taxon>Bacteroidia</taxon>
        <taxon>Bacteroidales</taxon>
        <taxon>Porphyromonadaceae</taxon>
        <taxon>Porphyromonas</taxon>
    </lineage>
</organism>
<dbReference type="PROSITE" id="PS00786">
    <property type="entry name" value="5_NUCLEOTIDASE_2"/>
    <property type="match status" value="1"/>
</dbReference>
<evidence type="ECO:0000256" key="1">
    <source>
        <dbReference type="ARBA" id="ARBA00006654"/>
    </source>
</evidence>
<dbReference type="InterPro" id="IPR004843">
    <property type="entry name" value="Calcineurin-like_PHP"/>
</dbReference>
<dbReference type="EMBL" id="JQZV01000013">
    <property type="protein sequence ID" value="KGN91969.1"/>
    <property type="molecule type" value="Genomic_DNA"/>
</dbReference>
<dbReference type="Pfam" id="PF00149">
    <property type="entry name" value="Metallophos"/>
    <property type="match status" value="1"/>
</dbReference>
<protein>
    <recommendedName>
        <fullName evidence="8">5'-nucleotidase</fullName>
    </recommendedName>
</protein>
<evidence type="ECO:0000256" key="3">
    <source>
        <dbReference type="RuleBase" id="RU362119"/>
    </source>
</evidence>
<comment type="caution">
    <text evidence="6">The sequence shown here is derived from an EMBL/GenBank/DDBJ whole genome shotgun (WGS) entry which is preliminary data.</text>
</comment>
<dbReference type="InterPro" id="IPR029052">
    <property type="entry name" value="Metallo-depent_PP-like"/>
</dbReference>
<dbReference type="Proteomes" id="UP000030101">
    <property type="component" value="Unassembled WGS sequence"/>
</dbReference>
<dbReference type="InterPro" id="IPR006146">
    <property type="entry name" value="5'-Nucleotdase_CS"/>
</dbReference>
<comment type="similarity">
    <text evidence="1 3">Belongs to the 5'-nucleotidase family.</text>
</comment>
<dbReference type="Gene3D" id="3.90.780.10">
    <property type="entry name" value="5'-Nucleotidase, C-terminal domain"/>
    <property type="match status" value="1"/>
</dbReference>
<evidence type="ECO:0000259" key="4">
    <source>
        <dbReference type="Pfam" id="PF00149"/>
    </source>
</evidence>
<keyword evidence="7" id="KW-1185">Reference proteome</keyword>
<dbReference type="SUPFAM" id="SSF55816">
    <property type="entry name" value="5'-nucleotidase (syn. UDP-sugar hydrolase), C-terminal domain"/>
    <property type="match status" value="1"/>
</dbReference>
<keyword evidence="2" id="KW-0732">Signal</keyword>
<dbReference type="PANTHER" id="PTHR11575">
    <property type="entry name" value="5'-NUCLEOTIDASE-RELATED"/>
    <property type="match status" value="1"/>
</dbReference>
<dbReference type="SUPFAM" id="SSF56300">
    <property type="entry name" value="Metallo-dependent phosphatases"/>
    <property type="match status" value="1"/>
</dbReference>
<evidence type="ECO:0008006" key="8">
    <source>
        <dbReference type="Google" id="ProtNLM"/>
    </source>
</evidence>
<name>A0ABR4XJV8_9PORP</name>
<evidence type="ECO:0000313" key="7">
    <source>
        <dbReference type="Proteomes" id="UP000030101"/>
    </source>
</evidence>